<dbReference type="PANTHER" id="PTHR30390:SF7">
    <property type="entry name" value="PHOSPHOHEPTOSE ISOMERASE"/>
    <property type="match status" value="1"/>
</dbReference>
<protein>
    <submittedName>
        <fullName evidence="3">D-sedoheptulose 7-phosphate isomerase</fullName>
    </submittedName>
</protein>
<dbReference type="EMBL" id="SOBK01000003">
    <property type="protein sequence ID" value="TDT89902.1"/>
    <property type="molecule type" value="Genomic_DNA"/>
</dbReference>
<organism evidence="3 5">
    <name type="scientific">Pseudodesulfovibrio indicus</name>
    <dbReference type="NCBI Taxonomy" id="1716143"/>
    <lineage>
        <taxon>Bacteria</taxon>
        <taxon>Pseudomonadati</taxon>
        <taxon>Thermodesulfobacteriota</taxon>
        <taxon>Desulfovibrionia</taxon>
        <taxon>Desulfovibrionales</taxon>
        <taxon>Desulfovibrionaceae</taxon>
    </lineage>
</organism>
<dbReference type="Proteomes" id="UP000295506">
    <property type="component" value="Unassembled WGS sequence"/>
</dbReference>
<dbReference type="InterPro" id="IPR001347">
    <property type="entry name" value="SIS_dom"/>
</dbReference>
<sequence length="189" mass="20348">MNWYSSVQVLSKVLEQLAVTDGAGTLLDADAGFALFREWIEECRGERRRVYFVGNGASASMASHFSTDLAKNADVPTEVFTDCSLITATGNDFGYEQTFAYPLGQRMVPGEVLIAISSSGNSPNVVAAVARARELGGRSVTITAMSQDNRMRALGDLNFYLPADSYGMAESGHGAVLHHLIDLFTQRGA</sequence>
<dbReference type="PANTHER" id="PTHR30390">
    <property type="entry name" value="SEDOHEPTULOSE 7-PHOSPHATE ISOMERASE / DNAA INITIATOR-ASSOCIATING FACTOR FOR REPLICATION INITIATION"/>
    <property type="match status" value="1"/>
</dbReference>
<dbReference type="GO" id="GO:0016853">
    <property type="term" value="F:isomerase activity"/>
    <property type="evidence" value="ECO:0007669"/>
    <property type="project" value="UniProtKB-KW"/>
</dbReference>
<dbReference type="GO" id="GO:1901135">
    <property type="term" value="P:carbohydrate derivative metabolic process"/>
    <property type="evidence" value="ECO:0007669"/>
    <property type="project" value="InterPro"/>
</dbReference>
<gene>
    <name evidence="2" type="ORF">AWY79_10425</name>
    <name evidence="3" type="ORF">EDC59_103200</name>
</gene>
<dbReference type="Gene3D" id="3.40.50.10490">
    <property type="entry name" value="Glucose-6-phosphate isomerase like protein, domain 1"/>
    <property type="match status" value="1"/>
</dbReference>
<name>A0A126QNF6_9BACT</name>
<dbReference type="EMBL" id="CP014206">
    <property type="protein sequence ID" value="AMK11502.1"/>
    <property type="molecule type" value="Genomic_DNA"/>
</dbReference>
<dbReference type="RefSeq" id="WP_078063753.1">
    <property type="nucleotide sequence ID" value="NZ_CP014206.1"/>
</dbReference>
<reference evidence="3 5" key="2">
    <citation type="submission" date="2019-03" db="EMBL/GenBank/DDBJ databases">
        <title>Genomic Encyclopedia of Type Strains, Phase IV (KMG-IV): sequencing the most valuable type-strain genomes for metagenomic binning, comparative biology and taxonomic classification.</title>
        <authorList>
            <person name="Goeker M."/>
        </authorList>
    </citation>
    <scope>NUCLEOTIDE SEQUENCE [LARGE SCALE GENOMIC DNA]</scope>
    <source>
        <strain evidence="3 5">DSM 101483</strain>
    </source>
</reference>
<proteinExistence type="predicted"/>
<feature type="domain" description="SIS" evidence="1">
    <location>
        <begin position="39"/>
        <end position="189"/>
    </location>
</feature>
<dbReference type="PROSITE" id="PS51464">
    <property type="entry name" value="SIS"/>
    <property type="match status" value="1"/>
</dbReference>
<dbReference type="InterPro" id="IPR046348">
    <property type="entry name" value="SIS_dom_sf"/>
</dbReference>
<dbReference type="Pfam" id="PF13580">
    <property type="entry name" value="SIS_2"/>
    <property type="match status" value="1"/>
</dbReference>
<dbReference type="InterPro" id="IPR035461">
    <property type="entry name" value="GmhA/DiaA"/>
</dbReference>
<dbReference type="OrthoDB" id="9810929at2"/>
<evidence type="ECO:0000313" key="2">
    <source>
        <dbReference type="EMBL" id="AMK11502.1"/>
    </source>
</evidence>
<evidence type="ECO:0000313" key="3">
    <source>
        <dbReference type="EMBL" id="TDT89902.1"/>
    </source>
</evidence>
<evidence type="ECO:0000313" key="5">
    <source>
        <dbReference type="Proteomes" id="UP000295506"/>
    </source>
</evidence>
<evidence type="ECO:0000313" key="4">
    <source>
        <dbReference type="Proteomes" id="UP000055611"/>
    </source>
</evidence>
<accession>A0A126QNF6</accession>
<keyword evidence="4" id="KW-1185">Reference proteome</keyword>
<dbReference type="AlphaFoldDB" id="A0A126QNF6"/>
<dbReference type="SUPFAM" id="SSF53697">
    <property type="entry name" value="SIS domain"/>
    <property type="match status" value="1"/>
</dbReference>
<dbReference type="Proteomes" id="UP000055611">
    <property type="component" value="Chromosome"/>
</dbReference>
<dbReference type="InterPro" id="IPR050099">
    <property type="entry name" value="SIS_GmhA/DiaA_subfam"/>
</dbReference>
<keyword evidence="3" id="KW-0413">Isomerase</keyword>
<dbReference type="CDD" id="cd05006">
    <property type="entry name" value="SIS_GmhA"/>
    <property type="match status" value="1"/>
</dbReference>
<evidence type="ECO:0000259" key="1">
    <source>
        <dbReference type="PROSITE" id="PS51464"/>
    </source>
</evidence>
<dbReference type="GO" id="GO:0097367">
    <property type="term" value="F:carbohydrate derivative binding"/>
    <property type="evidence" value="ECO:0007669"/>
    <property type="project" value="InterPro"/>
</dbReference>
<reference evidence="2 4" key="1">
    <citation type="journal article" date="2016" name="Front. Microbiol.">
        <title>Genome Sequence of the Piezophilic, Mesophilic Sulfate-Reducing Bacterium Desulfovibrio indicus J2T.</title>
        <authorList>
            <person name="Cao J."/>
            <person name="Maignien L."/>
            <person name="Shao Z."/>
            <person name="Alain K."/>
            <person name="Jebbar M."/>
        </authorList>
    </citation>
    <scope>NUCLEOTIDE SEQUENCE [LARGE SCALE GENOMIC DNA]</scope>
    <source>
        <strain evidence="2 4">J2</strain>
    </source>
</reference>
<dbReference type="KEGG" id="dej:AWY79_10425"/>